<reference evidence="1 2" key="1">
    <citation type="submission" date="2024-02" db="EMBL/GenBank/DDBJ databases">
        <title>Deinococcus carri NBRC 110142.</title>
        <authorList>
            <person name="Ichikawa N."/>
            <person name="Katano-Makiyama Y."/>
            <person name="Hidaka K."/>
        </authorList>
    </citation>
    <scope>NUCLEOTIDE SEQUENCE [LARGE SCALE GENOMIC DNA]</scope>
    <source>
        <strain evidence="1 2">NBRC 110142</strain>
    </source>
</reference>
<comment type="caution">
    <text evidence="1">The sequence shown here is derived from an EMBL/GenBank/DDBJ whole genome shotgun (WGS) entry which is preliminary data.</text>
</comment>
<evidence type="ECO:0008006" key="3">
    <source>
        <dbReference type="Google" id="ProtNLM"/>
    </source>
</evidence>
<evidence type="ECO:0000313" key="1">
    <source>
        <dbReference type="EMBL" id="GAA5511743.1"/>
    </source>
</evidence>
<gene>
    <name evidence="1" type="ORF">Dcar01_00456</name>
</gene>
<sequence length="337" mass="37156">MQRLLLTLALGLGVGASAQVGFRLDSPGYRVFAGEKPVLTLTVTNGGREAVPLPFSPVTREFACPAFKVFRKPSGQQVDPLLPSLGCHGEDSVRLLRVQPGQSRTLPVSLPTRLGVGEYRVQLRVPPPGGQMAQYVAADLRVLRRSDPAERTPWPLLYRLALKFSHAQIYGTEDGDGRLTFNFVDDLSRAAFMNTLRHWHLDARRVDLRVAPAVRFPANNNPYWHASRRLAVTSGKSGYTFTLTVTNRAAQTLNAWQHPCDPVAVERFSDSVYVFQQGNGPCPTVGHTPVPLQPGQSATRRFQWDGRDSLGQPVPSGQYRVRMAFGQVTGEAVFTVK</sequence>
<dbReference type="Proteomes" id="UP001401887">
    <property type="component" value="Unassembled WGS sequence"/>
</dbReference>
<keyword evidence="2" id="KW-1185">Reference proteome</keyword>
<protein>
    <recommendedName>
        <fullName evidence="3">FlgD Ig-like domain-containing protein</fullName>
    </recommendedName>
</protein>
<dbReference type="RefSeq" id="WP_345460261.1">
    <property type="nucleotide sequence ID" value="NZ_BAABRP010000001.1"/>
</dbReference>
<name>A0ABP9W5F1_9DEIO</name>
<evidence type="ECO:0000313" key="2">
    <source>
        <dbReference type="Proteomes" id="UP001401887"/>
    </source>
</evidence>
<dbReference type="EMBL" id="BAABRP010000001">
    <property type="protein sequence ID" value="GAA5511743.1"/>
    <property type="molecule type" value="Genomic_DNA"/>
</dbReference>
<proteinExistence type="predicted"/>
<accession>A0ABP9W5F1</accession>
<organism evidence="1 2">
    <name type="scientific">Deinococcus carri</name>
    <dbReference type="NCBI Taxonomy" id="1211323"/>
    <lineage>
        <taxon>Bacteria</taxon>
        <taxon>Thermotogati</taxon>
        <taxon>Deinococcota</taxon>
        <taxon>Deinococci</taxon>
        <taxon>Deinococcales</taxon>
        <taxon>Deinococcaceae</taxon>
        <taxon>Deinococcus</taxon>
    </lineage>
</organism>
<dbReference type="Gene3D" id="2.60.40.4070">
    <property type="match status" value="1"/>
</dbReference>